<keyword evidence="2" id="KW-1133">Transmembrane helix</keyword>
<keyword evidence="5" id="KW-0808">Transferase</keyword>
<gene>
    <name evidence="5" type="ORF">LDJ79_17190</name>
</gene>
<keyword evidence="5" id="KW-0548">Nucleotidyltransferase</keyword>
<dbReference type="InterPro" id="IPR052163">
    <property type="entry name" value="DGC-Regulatory_Protein"/>
</dbReference>
<feature type="transmembrane region" description="Helical" evidence="2">
    <location>
        <begin position="168"/>
        <end position="192"/>
    </location>
</feature>
<evidence type="ECO:0000313" key="6">
    <source>
        <dbReference type="Proteomes" id="UP001199044"/>
    </source>
</evidence>
<dbReference type="SMART" id="SM00267">
    <property type="entry name" value="GGDEF"/>
    <property type="match status" value="1"/>
</dbReference>
<dbReference type="PANTHER" id="PTHR46663:SF2">
    <property type="entry name" value="GGDEF DOMAIN-CONTAINING PROTEIN"/>
    <property type="match status" value="1"/>
</dbReference>
<dbReference type="CDD" id="cd01949">
    <property type="entry name" value="GGDEF"/>
    <property type="match status" value="1"/>
</dbReference>
<sequence length="447" mass="50757">MINSTTRKLTLLLVATALLVGFIVLSLFELWQQQQKTQNEIHSITEIQHSVDGLRSQLWVFLQYDDEKSLEQVYLAQKKLASLLQNTTDVEFRVDNLIKMNGNLAALLIQERALTEQDEVLLSNSGRRFVGARELLHSRYNMLVQNMTEELSYIQRLVLDESASNQQFSIISALVQQVVFALIVGVIAYIILQRQKRGFSLMKQGISDLARGDLDSRLSHHNLDSEFVILAKFFNQMKISLQDTTYSKEELQSEVERQTSKLEKQKERLRFLSEKDALSGLLNRRALKEHLNQAITQARRTHLKLAVLFIDLDKFKQINDSFGHDAGDRVILTIAERLRENLRESDFCGRFGGDEFIVCLDLLTNFSGVKEKAMQLIDVLSEPITVDDGCEVSVGASIGIALYPIQGHDAVSLIRVADKAMYQAKMKIEGNCCCALMDELEEEIKLG</sequence>
<evidence type="ECO:0000256" key="2">
    <source>
        <dbReference type="SAM" id="Phobius"/>
    </source>
</evidence>
<dbReference type="Gene3D" id="3.30.70.270">
    <property type="match status" value="1"/>
</dbReference>
<dbReference type="RefSeq" id="WP_225251468.1">
    <property type="nucleotide sequence ID" value="NZ_JAIWIU010000125.1"/>
</dbReference>
<proteinExistence type="predicted"/>
<name>A0ABS7YUF7_9VIBR</name>
<keyword evidence="2" id="KW-0812">Transmembrane</keyword>
<feature type="domain" description="GGDEF" evidence="4">
    <location>
        <begin position="303"/>
        <end position="439"/>
    </location>
</feature>
<dbReference type="PROSITE" id="PS50885">
    <property type="entry name" value="HAMP"/>
    <property type="match status" value="1"/>
</dbReference>
<dbReference type="InterPro" id="IPR043128">
    <property type="entry name" value="Rev_trsase/Diguanyl_cyclase"/>
</dbReference>
<dbReference type="Proteomes" id="UP001199044">
    <property type="component" value="Unassembled WGS sequence"/>
</dbReference>
<accession>A0ABS7YUF7</accession>
<dbReference type="InterPro" id="IPR029787">
    <property type="entry name" value="Nucleotide_cyclase"/>
</dbReference>
<evidence type="ECO:0000313" key="5">
    <source>
        <dbReference type="EMBL" id="MCA2017859.1"/>
    </source>
</evidence>
<keyword evidence="6" id="KW-1185">Reference proteome</keyword>
<evidence type="ECO:0000259" key="4">
    <source>
        <dbReference type="PROSITE" id="PS50887"/>
    </source>
</evidence>
<dbReference type="EC" id="2.7.7.65" evidence="5"/>
<dbReference type="InterPro" id="IPR000160">
    <property type="entry name" value="GGDEF_dom"/>
</dbReference>
<dbReference type="PROSITE" id="PS50887">
    <property type="entry name" value="GGDEF"/>
    <property type="match status" value="1"/>
</dbReference>
<feature type="coiled-coil region" evidence="1">
    <location>
        <begin position="248"/>
        <end position="275"/>
    </location>
</feature>
<dbReference type="Pfam" id="PF00990">
    <property type="entry name" value="GGDEF"/>
    <property type="match status" value="1"/>
</dbReference>
<dbReference type="EMBL" id="JAIWIU010000125">
    <property type="protein sequence ID" value="MCA2017859.1"/>
    <property type="molecule type" value="Genomic_DNA"/>
</dbReference>
<evidence type="ECO:0000259" key="3">
    <source>
        <dbReference type="PROSITE" id="PS50885"/>
    </source>
</evidence>
<dbReference type="Gene3D" id="6.10.340.10">
    <property type="match status" value="1"/>
</dbReference>
<feature type="domain" description="HAMP" evidence="3">
    <location>
        <begin position="193"/>
        <end position="246"/>
    </location>
</feature>
<dbReference type="GO" id="GO:0052621">
    <property type="term" value="F:diguanylate cyclase activity"/>
    <property type="evidence" value="ECO:0007669"/>
    <property type="project" value="UniProtKB-EC"/>
</dbReference>
<dbReference type="NCBIfam" id="TIGR00254">
    <property type="entry name" value="GGDEF"/>
    <property type="match status" value="1"/>
</dbReference>
<protein>
    <submittedName>
        <fullName evidence="5">Diguanylate cyclase</fullName>
        <ecNumber evidence="5">2.7.7.65</ecNumber>
    </submittedName>
</protein>
<dbReference type="SUPFAM" id="SSF55073">
    <property type="entry name" value="Nucleotide cyclase"/>
    <property type="match status" value="1"/>
</dbReference>
<dbReference type="PANTHER" id="PTHR46663">
    <property type="entry name" value="DIGUANYLATE CYCLASE DGCT-RELATED"/>
    <property type="match status" value="1"/>
</dbReference>
<comment type="caution">
    <text evidence="5">The sequence shown here is derived from an EMBL/GenBank/DDBJ whole genome shotgun (WGS) entry which is preliminary data.</text>
</comment>
<keyword evidence="1" id="KW-0175">Coiled coil</keyword>
<organism evidence="5 6">
    <name type="scientific">Vibrio tritonius</name>
    <dbReference type="NCBI Taxonomy" id="1435069"/>
    <lineage>
        <taxon>Bacteria</taxon>
        <taxon>Pseudomonadati</taxon>
        <taxon>Pseudomonadota</taxon>
        <taxon>Gammaproteobacteria</taxon>
        <taxon>Vibrionales</taxon>
        <taxon>Vibrionaceae</taxon>
        <taxon>Vibrio</taxon>
    </lineage>
</organism>
<reference evidence="6" key="1">
    <citation type="submission" date="2023-07" db="EMBL/GenBank/DDBJ databases">
        <title>Molecular identification of indigenous halophilic bacteria isolated from red sea cost, biodegradation of synthetic dyes and assessment of degraded metabolite toxicity.</title>
        <authorList>
            <person name="Chaieb K."/>
            <person name="Altayb H.N."/>
        </authorList>
    </citation>
    <scope>NUCLEOTIDE SEQUENCE [LARGE SCALE GENOMIC DNA]</scope>
    <source>
        <strain evidence="6">K20</strain>
    </source>
</reference>
<keyword evidence="2" id="KW-0472">Membrane</keyword>
<evidence type="ECO:0000256" key="1">
    <source>
        <dbReference type="SAM" id="Coils"/>
    </source>
</evidence>
<dbReference type="InterPro" id="IPR003660">
    <property type="entry name" value="HAMP_dom"/>
</dbReference>